<gene>
    <name evidence="1" type="ORF">SAMN04488117_10984</name>
</gene>
<dbReference type="AlphaFoldDB" id="A0A1G7QDN6"/>
<organism evidence="1 2">
    <name type="scientific">Celeribacter baekdonensis</name>
    <dbReference type="NCBI Taxonomy" id="875171"/>
    <lineage>
        <taxon>Bacteria</taxon>
        <taxon>Pseudomonadati</taxon>
        <taxon>Pseudomonadota</taxon>
        <taxon>Alphaproteobacteria</taxon>
        <taxon>Rhodobacterales</taxon>
        <taxon>Roseobacteraceae</taxon>
        <taxon>Celeribacter</taxon>
    </lineage>
</organism>
<dbReference type="Proteomes" id="UP000182284">
    <property type="component" value="Unassembled WGS sequence"/>
</dbReference>
<protein>
    <submittedName>
        <fullName evidence="1">Uncharacterized protein</fullName>
    </submittedName>
</protein>
<evidence type="ECO:0000313" key="2">
    <source>
        <dbReference type="Proteomes" id="UP000182284"/>
    </source>
</evidence>
<reference evidence="1 2" key="1">
    <citation type="submission" date="2016-10" db="EMBL/GenBank/DDBJ databases">
        <authorList>
            <person name="de Groot N.N."/>
        </authorList>
    </citation>
    <scope>NUCLEOTIDE SEQUENCE [LARGE SCALE GENOMIC DNA]</scope>
    <source>
        <strain evidence="1 2">DSM 27375</strain>
    </source>
</reference>
<dbReference type="EMBL" id="FNBL01000009">
    <property type="protein sequence ID" value="SDF96029.1"/>
    <property type="molecule type" value="Genomic_DNA"/>
</dbReference>
<dbReference type="RefSeq" id="WP_074646116.1">
    <property type="nucleotide sequence ID" value="NZ_FNBL01000009.1"/>
</dbReference>
<name>A0A1G7QDN6_9RHOB</name>
<dbReference type="OrthoDB" id="7916272at2"/>
<evidence type="ECO:0000313" key="1">
    <source>
        <dbReference type="EMBL" id="SDF96029.1"/>
    </source>
</evidence>
<sequence length="88" mass="8997">MTNPFKSRAPQLSGPAQDILPVTPSDVADLPSVAIALYVETGGAVTITTVKGETRSLNLADFSILPVGVSRVHATGTDAVGIHAMVLA</sequence>
<accession>A0A1G7QDN6</accession>
<proteinExistence type="predicted"/>